<sequence>MRFPSRVIWIWLLSRATWMTVVPKGVNILWTSRVQKMGGKIYIKIHWWILKEFVSMTVRKRHIRPPLGNANTDPVTRPKSGSEK</sequence>
<proteinExistence type="predicted"/>
<protein>
    <submittedName>
        <fullName evidence="3">Putative secreted protein</fullName>
    </submittedName>
</protein>
<evidence type="ECO:0000256" key="2">
    <source>
        <dbReference type="SAM" id="SignalP"/>
    </source>
</evidence>
<reference evidence="3" key="1">
    <citation type="submission" date="2019-04" db="EMBL/GenBank/DDBJ databases">
        <title>An insight into the mialome of Ixodes scapularis.</title>
        <authorList>
            <person name="Ribeiro J.M."/>
            <person name="Mather T.N."/>
            <person name="Karim S."/>
        </authorList>
    </citation>
    <scope>NUCLEOTIDE SEQUENCE</scope>
</reference>
<organism evidence="3">
    <name type="scientific">Ixodes scapularis</name>
    <name type="common">Black-legged tick</name>
    <name type="synonym">Deer tick</name>
    <dbReference type="NCBI Taxonomy" id="6945"/>
    <lineage>
        <taxon>Eukaryota</taxon>
        <taxon>Metazoa</taxon>
        <taxon>Ecdysozoa</taxon>
        <taxon>Arthropoda</taxon>
        <taxon>Chelicerata</taxon>
        <taxon>Arachnida</taxon>
        <taxon>Acari</taxon>
        <taxon>Parasitiformes</taxon>
        <taxon>Ixodida</taxon>
        <taxon>Ixodoidea</taxon>
        <taxon>Ixodidae</taxon>
        <taxon>Ixodinae</taxon>
        <taxon>Ixodes</taxon>
    </lineage>
</organism>
<dbReference type="EMBL" id="GHJT01000165">
    <property type="protein sequence ID" value="MOY34136.1"/>
    <property type="molecule type" value="Transcribed_RNA"/>
</dbReference>
<accession>A0A4D5RB13</accession>
<evidence type="ECO:0000313" key="3">
    <source>
        <dbReference type="EMBL" id="MOY34136.1"/>
    </source>
</evidence>
<feature type="signal peptide" evidence="2">
    <location>
        <begin position="1"/>
        <end position="19"/>
    </location>
</feature>
<keyword evidence="2" id="KW-0732">Signal</keyword>
<feature type="chain" id="PRO_5020021807" evidence="2">
    <location>
        <begin position="20"/>
        <end position="84"/>
    </location>
</feature>
<feature type="region of interest" description="Disordered" evidence="1">
    <location>
        <begin position="64"/>
        <end position="84"/>
    </location>
</feature>
<name>A0A4D5RB13_IXOSC</name>
<dbReference type="AlphaFoldDB" id="A0A4D5RB13"/>
<evidence type="ECO:0000256" key="1">
    <source>
        <dbReference type="SAM" id="MobiDB-lite"/>
    </source>
</evidence>